<dbReference type="InterPro" id="IPR005814">
    <property type="entry name" value="Aminotrans_3"/>
</dbReference>
<dbReference type="Gene3D" id="3.40.640.10">
    <property type="entry name" value="Type I PLP-dependent aspartate aminotransferase-like (Major domain)"/>
    <property type="match status" value="1"/>
</dbReference>
<evidence type="ECO:0000313" key="5">
    <source>
        <dbReference type="Proteomes" id="UP001597169"/>
    </source>
</evidence>
<dbReference type="PANTHER" id="PTHR43094:SF1">
    <property type="entry name" value="AMINOTRANSFERASE CLASS-III"/>
    <property type="match status" value="1"/>
</dbReference>
<dbReference type="PIRSF" id="PIRSF000521">
    <property type="entry name" value="Transaminase_4ab_Lys_Orn"/>
    <property type="match status" value="1"/>
</dbReference>
<dbReference type="RefSeq" id="WP_251584036.1">
    <property type="nucleotide sequence ID" value="NZ_JBHTKX010000001.1"/>
</dbReference>
<comment type="similarity">
    <text evidence="1 3">Belongs to the class-III pyridoxal-phosphate-dependent aminotransferase family.</text>
</comment>
<comment type="caution">
    <text evidence="4">The sequence shown here is derived from an EMBL/GenBank/DDBJ whole genome shotgun (WGS) entry which is preliminary data.</text>
</comment>
<gene>
    <name evidence="4" type="ORF">ACFQ3J_07120</name>
</gene>
<dbReference type="CDD" id="cd00610">
    <property type="entry name" value="OAT_like"/>
    <property type="match status" value="1"/>
</dbReference>
<dbReference type="GO" id="GO:0008483">
    <property type="term" value="F:transaminase activity"/>
    <property type="evidence" value="ECO:0007669"/>
    <property type="project" value="UniProtKB-KW"/>
</dbReference>
<accession>A0ABW3PP05</accession>
<dbReference type="EMBL" id="JBHTKX010000001">
    <property type="protein sequence ID" value="MFD1127938.1"/>
    <property type="molecule type" value="Genomic_DNA"/>
</dbReference>
<organism evidence="4 5">
    <name type="scientific">Paenibacillus provencensis</name>
    <dbReference type="NCBI Taxonomy" id="441151"/>
    <lineage>
        <taxon>Bacteria</taxon>
        <taxon>Bacillati</taxon>
        <taxon>Bacillota</taxon>
        <taxon>Bacilli</taxon>
        <taxon>Bacillales</taxon>
        <taxon>Paenibacillaceae</taxon>
        <taxon>Paenibacillus</taxon>
    </lineage>
</organism>
<evidence type="ECO:0000256" key="2">
    <source>
        <dbReference type="ARBA" id="ARBA00022898"/>
    </source>
</evidence>
<dbReference type="SUPFAM" id="SSF53383">
    <property type="entry name" value="PLP-dependent transferases"/>
    <property type="match status" value="1"/>
</dbReference>
<dbReference type="Pfam" id="PF00202">
    <property type="entry name" value="Aminotran_3"/>
    <property type="match status" value="1"/>
</dbReference>
<dbReference type="InterPro" id="IPR015422">
    <property type="entry name" value="PyrdxlP-dep_Trfase_small"/>
</dbReference>
<sequence>MYKSTQLTYPFLHPFTYMPPVDQQSLPPFMMLDRGEGSWVYDEAGNKFMYLTTAVPSIGLGNSRIIDRICKQFQRLSYASTCEQNHAAAATLAERLISIAGKPMSMAFFTMDGSGAVETAMKLARQYFITQQQPQRTKFVSIEGNYHGTTFGSGSVTHMGIQASFGPDLEGCYSIPSPYHHNEQKEAERSATSLQELRSIIQEHGGDSIAAFVVELVQGVNGAVPMPKAFIQELAALTSEHGILLIVDEVTTGLGRTGSWLASHDYLINPDIILLSKGLTGGYFPMGAALFSEQLRDSMFGRGGVFLHGSTQNGHPVGCEAALAVLDMIEEGQLVRNAQLQGMQILTRLRSELEGHPYILDIRGKGLMIGIEFVDPHTKSGISMEWGGRLSANLRREGILGNFFNGALIIYPPLNITSTEAEFIWKGIVNAIRAM</sequence>
<dbReference type="InterPro" id="IPR015421">
    <property type="entry name" value="PyrdxlP-dep_Trfase_major"/>
</dbReference>
<evidence type="ECO:0000256" key="3">
    <source>
        <dbReference type="RuleBase" id="RU003560"/>
    </source>
</evidence>
<proteinExistence type="inferred from homology"/>
<dbReference type="InterPro" id="IPR015424">
    <property type="entry name" value="PyrdxlP-dep_Trfase"/>
</dbReference>
<dbReference type="PROSITE" id="PS00600">
    <property type="entry name" value="AA_TRANSFER_CLASS_3"/>
    <property type="match status" value="1"/>
</dbReference>
<reference evidence="5" key="1">
    <citation type="journal article" date="2019" name="Int. J. Syst. Evol. Microbiol.">
        <title>The Global Catalogue of Microorganisms (GCM) 10K type strain sequencing project: providing services to taxonomists for standard genome sequencing and annotation.</title>
        <authorList>
            <consortium name="The Broad Institute Genomics Platform"/>
            <consortium name="The Broad Institute Genome Sequencing Center for Infectious Disease"/>
            <person name="Wu L."/>
            <person name="Ma J."/>
        </authorList>
    </citation>
    <scope>NUCLEOTIDE SEQUENCE [LARGE SCALE GENOMIC DNA]</scope>
    <source>
        <strain evidence="5">CCUG 53519</strain>
    </source>
</reference>
<evidence type="ECO:0000313" key="4">
    <source>
        <dbReference type="EMBL" id="MFD1127938.1"/>
    </source>
</evidence>
<name>A0ABW3PP05_9BACL</name>
<evidence type="ECO:0000256" key="1">
    <source>
        <dbReference type="ARBA" id="ARBA00008954"/>
    </source>
</evidence>
<keyword evidence="4" id="KW-0808">Transferase</keyword>
<dbReference type="PANTHER" id="PTHR43094">
    <property type="entry name" value="AMINOTRANSFERASE"/>
    <property type="match status" value="1"/>
</dbReference>
<protein>
    <submittedName>
        <fullName evidence="4">Aspartate aminotransferase family protein</fullName>
    </submittedName>
</protein>
<keyword evidence="4" id="KW-0032">Aminotransferase</keyword>
<keyword evidence="2 3" id="KW-0663">Pyridoxal phosphate</keyword>
<dbReference type="InterPro" id="IPR049704">
    <property type="entry name" value="Aminotrans_3_PPA_site"/>
</dbReference>
<dbReference type="Proteomes" id="UP001597169">
    <property type="component" value="Unassembled WGS sequence"/>
</dbReference>
<dbReference type="Gene3D" id="3.90.1150.10">
    <property type="entry name" value="Aspartate Aminotransferase, domain 1"/>
    <property type="match status" value="1"/>
</dbReference>
<keyword evidence="5" id="KW-1185">Reference proteome</keyword>